<dbReference type="SMART" id="SM01372">
    <property type="entry name" value="E2F_TDP"/>
    <property type="match status" value="2"/>
</dbReference>
<sequence>MEEAPQLQEPGPAQGPPLKGPKMKKALRASIEGGGSPAPAAPRPERPEGYSRKAKSLSLLCENFISRFGIPGTVISLDGSARSLGVERRRIYDIVNVLESVKVVEKVQKNQYAWHGLERLATSLAELRAQAEAELAEVGAGGDDSLTGLDERKEKSMTRLSQRFVQMFMLSKTKSLGLDEAARALLGGSEDAGHFKTKVRRLYDIANILSALHLIEKAHVGEKGRPGFQWLGPEAGLGLPFAALAAGVEGAQPQLTEEQAAVVAGAQAGGEEMPYMDAATAAAGNNSLQYLHAWYYTNYCYSNGLYNNNWVGKPAGEEGLPPGGLVEGMQVVGEELAPQQLPDGGPGVGAGEGEQAPGAIAQLPGDATHALAQIQQTVTAQAEGLPEEPQGQQPLQEDGL</sequence>
<evidence type="ECO:0000259" key="7">
    <source>
        <dbReference type="SMART" id="SM01372"/>
    </source>
</evidence>
<name>A0A087SRF0_AUXPR</name>
<dbReference type="GO" id="GO:0090575">
    <property type="term" value="C:RNA polymerase II transcription regulator complex"/>
    <property type="evidence" value="ECO:0007669"/>
    <property type="project" value="TreeGrafter"/>
</dbReference>
<feature type="compositionally biased region" description="Low complexity" evidence="6">
    <location>
        <begin position="383"/>
        <end position="400"/>
    </location>
</feature>
<keyword evidence="9" id="KW-1185">Reference proteome</keyword>
<comment type="subcellular location">
    <subcellularLocation>
        <location evidence="5">Nucleus</location>
    </subcellularLocation>
</comment>
<dbReference type="RefSeq" id="XP_011401318.1">
    <property type="nucleotide sequence ID" value="XM_011403016.1"/>
</dbReference>
<dbReference type="InterPro" id="IPR003316">
    <property type="entry name" value="E2F_WHTH_DNA-bd_dom"/>
</dbReference>
<protein>
    <submittedName>
        <fullName evidence="8">Transcription factor E2F7</fullName>
    </submittedName>
</protein>
<evidence type="ECO:0000256" key="4">
    <source>
        <dbReference type="ARBA" id="ARBA00023163"/>
    </source>
</evidence>
<dbReference type="InterPro" id="IPR036388">
    <property type="entry name" value="WH-like_DNA-bd_sf"/>
</dbReference>
<evidence type="ECO:0000256" key="5">
    <source>
        <dbReference type="RuleBase" id="RU003796"/>
    </source>
</evidence>
<feature type="compositionally biased region" description="Low complexity" evidence="6">
    <location>
        <begin position="353"/>
        <end position="362"/>
    </location>
</feature>
<dbReference type="EMBL" id="KL662167">
    <property type="protein sequence ID" value="KFM28304.1"/>
    <property type="molecule type" value="Genomic_DNA"/>
</dbReference>
<dbReference type="GO" id="GO:0000981">
    <property type="term" value="F:DNA-binding transcription factor activity, RNA polymerase II-specific"/>
    <property type="evidence" value="ECO:0007669"/>
    <property type="project" value="TreeGrafter"/>
</dbReference>
<feature type="domain" description="E2F/DP family winged-helix DNA-binding" evidence="7">
    <location>
        <begin position="152"/>
        <end position="232"/>
    </location>
</feature>
<comment type="similarity">
    <text evidence="1 5">Belongs to the E2F/DP family.</text>
</comment>
<dbReference type="InterPro" id="IPR015633">
    <property type="entry name" value="E2F"/>
</dbReference>
<dbReference type="AlphaFoldDB" id="A0A087SRF0"/>
<dbReference type="PANTHER" id="PTHR12081:SF7">
    <property type="entry name" value="TRANSCRIPTION FACTOR EFL-3"/>
    <property type="match status" value="1"/>
</dbReference>
<gene>
    <name evidence="8" type="ORF">F751_3814</name>
</gene>
<dbReference type="eggNOG" id="KOG2578">
    <property type="taxonomic scope" value="Eukaryota"/>
</dbReference>
<dbReference type="KEGG" id="apro:F751_3814"/>
<feature type="region of interest" description="Disordered" evidence="6">
    <location>
        <begin position="1"/>
        <end position="50"/>
    </location>
</feature>
<keyword evidence="2 5" id="KW-0805">Transcription regulation</keyword>
<keyword evidence="3 5" id="KW-0238">DNA-binding</keyword>
<dbReference type="GeneID" id="23615205"/>
<evidence type="ECO:0000256" key="3">
    <source>
        <dbReference type="ARBA" id="ARBA00023125"/>
    </source>
</evidence>
<dbReference type="OrthoDB" id="5318at2759"/>
<evidence type="ECO:0000313" key="9">
    <source>
        <dbReference type="Proteomes" id="UP000028924"/>
    </source>
</evidence>
<feature type="domain" description="E2F/DP family winged-helix DNA-binding" evidence="7">
    <location>
        <begin position="52"/>
        <end position="116"/>
    </location>
</feature>
<keyword evidence="5" id="KW-0539">Nucleus</keyword>
<proteinExistence type="inferred from homology"/>
<dbReference type="GO" id="GO:0000978">
    <property type="term" value="F:RNA polymerase II cis-regulatory region sequence-specific DNA binding"/>
    <property type="evidence" value="ECO:0007669"/>
    <property type="project" value="InterPro"/>
</dbReference>
<reference evidence="8 9" key="1">
    <citation type="journal article" date="2014" name="BMC Genomics">
        <title>Oil accumulation mechanisms of the oleaginous microalga Chlorella protothecoides revealed through its genome, transcriptomes, and proteomes.</title>
        <authorList>
            <person name="Gao C."/>
            <person name="Wang Y."/>
            <person name="Shen Y."/>
            <person name="Yan D."/>
            <person name="He X."/>
            <person name="Dai J."/>
            <person name="Wu Q."/>
        </authorList>
    </citation>
    <scope>NUCLEOTIDE SEQUENCE [LARGE SCALE GENOMIC DNA]</scope>
    <source>
        <strain evidence="8 9">0710</strain>
    </source>
</reference>
<accession>A0A087SRF0</accession>
<keyword evidence="4 5" id="KW-0804">Transcription</keyword>
<organism evidence="8 9">
    <name type="scientific">Auxenochlorella protothecoides</name>
    <name type="common">Green microalga</name>
    <name type="synonym">Chlorella protothecoides</name>
    <dbReference type="NCBI Taxonomy" id="3075"/>
    <lineage>
        <taxon>Eukaryota</taxon>
        <taxon>Viridiplantae</taxon>
        <taxon>Chlorophyta</taxon>
        <taxon>core chlorophytes</taxon>
        <taxon>Trebouxiophyceae</taxon>
        <taxon>Chlorellales</taxon>
        <taxon>Chlorellaceae</taxon>
        <taxon>Auxenochlorella</taxon>
    </lineage>
</organism>
<evidence type="ECO:0000256" key="2">
    <source>
        <dbReference type="ARBA" id="ARBA00023015"/>
    </source>
</evidence>
<evidence type="ECO:0000313" key="8">
    <source>
        <dbReference type="EMBL" id="KFM28304.1"/>
    </source>
</evidence>
<dbReference type="InterPro" id="IPR036390">
    <property type="entry name" value="WH_DNA-bd_sf"/>
</dbReference>
<dbReference type="FunFam" id="1.10.10.10:FF:000295">
    <property type="entry name" value="E2F transcription factor-like E2FE"/>
    <property type="match status" value="1"/>
</dbReference>
<feature type="region of interest" description="Disordered" evidence="6">
    <location>
        <begin position="337"/>
        <end position="400"/>
    </location>
</feature>
<dbReference type="SUPFAM" id="SSF46785">
    <property type="entry name" value="Winged helix' DNA-binding domain"/>
    <property type="match status" value="2"/>
</dbReference>
<evidence type="ECO:0000256" key="1">
    <source>
        <dbReference type="ARBA" id="ARBA00010940"/>
    </source>
</evidence>
<dbReference type="Gene3D" id="1.10.10.10">
    <property type="entry name" value="Winged helix-like DNA-binding domain superfamily/Winged helix DNA-binding domain"/>
    <property type="match status" value="2"/>
</dbReference>
<dbReference type="PANTHER" id="PTHR12081">
    <property type="entry name" value="TRANSCRIPTION FACTOR E2F"/>
    <property type="match status" value="1"/>
</dbReference>
<evidence type="ECO:0000256" key="6">
    <source>
        <dbReference type="SAM" id="MobiDB-lite"/>
    </source>
</evidence>
<dbReference type="Proteomes" id="UP000028924">
    <property type="component" value="Unassembled WGS sequence"/>
</dbReference>
<dbReference type="Pfam" id="PF02319">
    <property type="entry name" value="WHD_E2F_TDP"/>
    <property type="match status" value="2"/>
</dbReference>